<comment type="caution">
    <text evidence="4">The sequence shown here is derived from an EMBL/GenBank/DDBJ whole genome shotgun (WGS) entry which is preliminary data.</text>
</comment>
<accession>A0A5J4WK72</accession>
<feature type="transmembrane region" description="Helical" evidence="3">
    <location>
        <begin position="416"/>
        <end position="441"/>
    </location>
</feature>
<feature type="region of interest" description="Disordered" evidence="2">
    <location>
        <begin position="21"/>
        <end position="62"/>
    </location>
</feature>
<dbReference type="Proteomes" id="UP000324800">
    <property type="component" value="Unassembled WGS sequence"/>
</dbReference>
<organism evidence="4 5">
    <name type="scientific">Streblomastix strix</name>
    <dbReference type="NCBI Taxonomy" id="222440"/>
    <lineage>
        <taxon>Eukaryota</taxon>
        <taxon>Metamonada</taxon>
        <taxon>Preaxostyla</taxon>
        <taxon>Oxymonadida</taxon>
        <taxon>Streblomastigidae</taxon>
        <taxon>Streblomastix</taxon>
    </lineage>
</organism>
<reference evidence="4 5" key="1">
    <citation type="submission" date="2019-03" db="EMBL/GenBank/DDBJ databases">
        <title>Single cell metagenomics reveals metabolic interactions within the superorganism composed of flagellate Streblomastix strix and complex community of Bacteroidetes bacteria on its surface.</title>
        <authorList>
            <person name="Treitli S.C."/>
            <person name="Kolisko M."/>
            <person name="Husnik F."/>
            <person name="Keeling P."/>
            <person name="Hampl V."/>
        </authorList>
    </citation>
    <scope>NUCLEOTIDE SEQUENCE [LARGE SCALE GENOMIC DNA]</scope>
    <source>
        <strain evidence="4">ST1C</strain>
    </source>
</reference>
<feature type="region of interest" description="Disordered" evidence="2">
    <location>
        <begin position="715"/>
        <end position="750"/>
    </location>
</feature>
<keyword evidence="3" id="KW-0472">Membrane</keyword>
<evidence type="ECO:0000256" key="2">
    <source>
        <dbReference type="SAM" id="MobiDB-lite"/>
    </source>
</evidence>
<dbReference type="AlphaFoldDB" id="A0A5J4WK72"/>
<evidence type="ECO:0000313" key="5">
    <source>
        <dbReference type="Proteomes" id="UP000324800"/>
    </source>
</evidence>
<evidence type="ECO:0000256" key="3">
    <source>
        <dbReference type="SAM" id="Phobius"/>
    </source>
</evidence>
<feature type="compositionally biased region" description="Basic and acidic residues" evidence="2">
    <location>
        <begin position="21"/>
        <end position="31"/>
    </location>
</feature>
<feature type="compositionally biased region" description="Acidic residues" evidence="2">
    <location>
        <begin position="47"/>
        <end position="62"/>
    </location>
</feature>
<protein>
    <recommendedName>
        <fullName evidence="6">Transmembrane protein</fullName>
    </recommendedName>
</protein>
<feature type="compositionally biased region" description="Basic and acidic residues" evidence="2">
    <location>
        <begin position="795"/>
        <end position="805"/>
    </location>
</feature>
<name>A0A5J4WK72_9EUKA</name>
<keyword evidence="3" id="KW-1133">Transmembrane helix</keyword>
<proteinExistence type="predicted"/>
<keyword evidence="3" id="KW-0812">Transmembrane</keyword>
<feature type="compositionally biased region" description="Polar residues" evidence="2">
    <location>
        <begin position="776"/>
        <end position="794"/>
    </location>
</feature>
<evidence type="ECO:0000256" key="1">
    <source>
        <dbReference type="SAM" id="Coils"/>
    </source>
</evidence>
<keyword evidence="1" id="KW-0175">Coiled coil</keyword>
<sequence>MIELQRKKKRETIELSRKLKKIKDVEKDKSTPDASNTTSELQNTSPEQDEQEFNEEDLEKEDEIYEEEIVNLRKESRLEREMNRRSQLRREKEYLRSELIEGKEEIQALRMLDTLNKRVFRLSGSIQDKTFYTVMKQNDMKIMNDEYSDLQQRQLSEGIHEGQFAQTVDELQAMNPDDSKELLELAAEEIEDELKQEEQKLEIFIKKMNQERRQEEQEERREDEIQREMKMFDSQAYLKGLNRKGQQGRSTRSDSFAVASKQVNVNEDELREGRNQLQILLKSMNITNRQFAEYQNYLKHSSGNRVQAFNADTQSKSDMASMFHTLSQVQTLNSMLTVSQSQSLLSGITEFNQKEVARERRRKVELMIERACIEGQNGSSLNDIEAGFSSLQSQFHSSNQSEELKSIFVRIPVFNWFRIVIIAFFVLFILFIISSIILLIFHSNKVKSAITETNSIAKITLHLSSMAMSARDLLLHMESEQQSNISIINYPYLLSKDITIQYLNHSSQVVRDLLITAFGPDPPQVNLWENAYNKQGLTKMVNIEEKKIEIVERQVGLLDLIGSAAAVAHQISDYFIQNPILNYKQTKKLNEFHHSLKNDELISESTGLTPLQKSCLFLMLNNPLAIIEGSKTLSVKLVTEIKNNSGLIFGIQLTISLIVVIVLSIGPLLGNGFLLPRRVKQQRSDAIFELCAASKQEISLQIAALNYTINREEKIEDDKEEQRQQQIEMNDQQRVSDQIEKTQGSGQMQSKAITSNIISNTECNINNADYNESQQNKELQGDYNENQQSNTQRQLSEEKIKEESQRKLKQNEDELLLLYIKTRRMKFGERSVVIRFNLFLVISLILIYAGVMLGSIPVLISCFSSNSYPSFLTADSIRASSLMQLGFIAQQFTYESRIQIMPREDNTTSLQLEYSTHPYWKDTSHMEGNKTHLRLMMLNQIQYFQRLHNLVLYGSPNKRVMKEIKLNPQSLISSKEGASFTNDSQIDNIQIKNFIGQFQDLQEFLHSHRDCYLKDEELCKTRKIIGLIPQVSEDSSQIADQGGFIGLQGLLELLLNQAIKLSSREDIDAKTLPSLPSFGTIYSLLRYDAFDALETNMDISSECVDNAVDNTTTISAILISVGVLVTTVSLWGCLFPLAEVLRDEMKLTKQLIYMAEGSAAQIHLIKIGLDPSGINQDDRKNELKQRRSYFNDLESYMELKMQQI</sequence>
<feature type="transmembrane region" description="Helical" evidence="3">
    <location>
        <begin position="647"/>
        <end position="674"/>
    </location>
</feature>
<evidence type="ECO:0000313" key="4">
    <source>
        <dbReference type="EMBL" id="KAA6395213.1"/>
    </source>
</evidence>
<feature type="coiled-coil region" evidence="1">
    <location>
        <begin position="180"/>
        <end position="228"/>
    </location>
</feature>
<gene>
    <name evidence="4" type="ORF">EZS28_009262</name>
</gene>
<feature type="transmembrane region" description="Helical" evidence="3">
    <location>
        <begin position="832"/>
        <end position="860"/>
    </location>
</feature>
<feature type="region of interest" description="Disordered" evidence="2">
    <location>
        <begin position="776"/>
        <end position="805"/>
    </location>
</feature>
<evidence type="ECO:0008006" key="6">
    <source>
        <dbReference type="Google" id="ProtNLM"/>
    </source>
</evidence>
<feature type="compositionally biased region" description="Polar residues" evidence="2">
    <location>
        <begin position="724"/>
        <end position="750"/>
    </location>
</feature>
<dbReference type="EMBL" id="SNRW01001741">
    <property type="protein sequence ID" value="KAA6395213.1"/>
    <property type="molecule type" value="Genomic_DNA"/>
</dbReference>
<feature type="compositionally biased region" description="Polar residues" evidence="2">
    <location>
        <begin position="32"/>
        <end position="46"/>
    </location>
</feature>